<dbReference type="InterPro" id="IPR000873">
    <property type="entry name" value="AMP-dep_synth/lig_dom"/>
</dbReference>
<dbReference type="PANTHER" id="PTHR42921">
    <property type="entry name" value="ACETOACETYL-COA SYNTHETASE"/>
    <property type="match status" value="1"/>
</dbReference>
<sequence>MNPNNQNFENAQMMWKPIGIDHRKKRKKFLSILEEKYGAKFGDYWDFHKWSVEHLEEFWAEIWDFAGIIYSQTFEKVIDLSIPMSDRPNWFEGAKLNFAENLLRNRDDRIALIMTGEDRETKKMTYNEVYEIAQLYASAFRKFGIKKGDRIACFMSNREEPIFAMLGAASIGAIWTGALPFIGAEAALNRFKLVAPRIMITVDRFRNNGAEIEMLHKVQKIAAELECLEKVIIVPSKEESKLKDISGIKNSCFLDDFLQLGVEEDGSVPPIVFEQLPLSHPLFISYTSGTTGLPKPLVHGSGGLIEVAKVHYLNREPKTGQSYLSMSPVGWASWNMTSAYLFTGITVILYEGVPYFLSPTYLWDLIDKFQLSTLFLSPSVLDELEKRNYVPTEKHNKKECHFLLWLRFNRINGSMHGIRSNVTHIRGEIPCPTLGFDLDCLDDSGNSVLGEIGELVIKKPAPSLPLGLWGDTDGSRFRETYFSKYQDVFALGDLGIINPVTRGIIICCRSDETLKPRGVRFGSSEIYNIVNLFPEIRDSLCVSQYSKSNNERAVLFVQMKKGYSFNEELVEIIRLEIKNGLSDGHVPELILETNDIPHCAVEDSTRTLSYSCMRSSVNDFISTEEKSRKILTPSRSLLYTLHLDLPKGREHYLKEAAGSFSSNFRIPHIGKIHFGSGFYFGIISGLIYHAVNFAGQRCKTFNWLSKFKVIKESEFHRLHPIIVNDFLNDLPFFNMDPTELKEFFTKFCFKPWIFQYENAEVLEYFLHHASFFGRDFEKDRPSNYDLTDACISKGFFLNIAPILKCLDAPRLSSSYGAYLFIPEYIRRGLTEEALTQAGSWMTKERKKLILQLLVIYLKAYRMADASHPHFKPCIYSGIPFQLLSYLTMKSL</sequence>
<reference evidence="4" key="2">
    <citation type="submission" date="2020-06" db="EMBL/GenBank/DDBJ databases">
        <authorList>
            <person name="Sheffer M."/>
        </authorList>
    </citation>
    <scope>NUCLEOTIDE SEQUENCE</scope>
</reference>
<name>A0A8T0EC23_ARGBR</name>
<dbReference type="Gene3D" id="3.40.50.12780">
    <property type="entry name" value="N-terminal domain of ligase-like"/>
    <property type="match status" value="1"/>
</dbReference>
<feature type="domain" description="AMP-dependent synthetase/ligase" evidence="2">
    <location>
        <begin position="104"/>
        <end position="387"/>
    </location>
</feature>
<dbReference type="InterPro" id="IPR020845">
    <property type="entry name" value="AMP-binding_CS"/>
</dbReference>
<dbReference type="Pfam" id="PF16177">
    <property type="entry name" value="ACAS_N"/>
    <property type="match status" value="1"/>
</dbReference>
<reference evidence="4" key="1">
    <citation type="journal article" date="2020" name="bioRxiv">
        <title>Chromosome-level reference genome of the European wasp spider Argiope bruennichi: a resource for studies on range expansion and evolutionary adaptation.</title>
        <authorList>
            <person name="Sheffer M.M."/>
            <person name="Hoppe A."/>
            <person name="Krehenwinkel H."/>
            <person name="Uhl G."/>
            <person name="Kuss A.W."/>
            <person name="Jensen L."/>
            <person name="Jensen C."/>
            <person name="Gillespie R.G."/>
            <person name="Hoff K.J."/>
            <person name="Prost S."/>
        </authorList>
    </citation>
    <scope>NUCLEOTIDE SEQUENCE</scope>
</reference>
<dbReference type="SUPFAM" id="SSF56801">
    <property type="entry name" value="Acetyl-CoA synthetase-like"/>
    <property type="match status" value="1"/>
</dbReference>
<feature type="domain" description="Acetyl-coenzyme A synthetase N-terminal" evidence="3">
    <location>
        <begin position="44"/>
        <end position="101"/>
    </location>
</feature>
<evidence type="ECO:0000256" key="1">
    <source>
        <dbReference type="ARBA" id="ARBA00006432"/>
    </source>
</evidence>
<dbReference type="Pfam" id="PF00501">
    <property type="entry name" value="AMP-binding"/>
    <property type="match status" value="1"/>
</dbReference>
<evidence type="ECO:0000313" key="5">
    <source>
        <dbReference type="Proteomes" id="UP000807504"/>
    </source>
</evidence>
<organism evidence="4 5">
    <name type="scientific">Argiope bruennichi</name>
    <name type="common">Wasp spider</name>
    <name type="synonym">Aranea bruennichi</name>
    <dbReference type="NCBI Taxonomy" id="94029"/>
    <lineage>
        <taxon>Eukaryota</taxon>
        <taxon>Metazoa</taxon>
        <taxon>Ecdysozoa</taxon>
        <taxon>Arthropoda</taxon>
        <taxon>Chelicerata</taxon>
        <taxon>Arachnida</taxon>
        <taxon>Araneae</taxon>
        <taxon>Araneomorphae</taxon>
        <taxon>Entelegynae</taxon>
        <taxon>Araneoidea</taxon>
        <taxon>Araneidae</taxon>
        <taxon>Argiope</taxon>
    </lineage>
</organism>
<keyword evidence="5" id="KW-1185">Reference proteome</keyword>
<protein>
    <submittedName>
        <fullName evidence="4">Acetoacetyl-CoA synthetase like protein</fullName>
    </submittedName>
</protein>
<accession>A0A8T0EC23</accession>
<evidence type="ECO:0000259" key="3">
    <source>
        <dbReference type="Pfam" id="PF16177"/>
    </source>
</evidence>
<dbReference type="Proteomes" id="UP000807504">
    <property type="component" value="Unassembled WGS sequence"/>
</dbReference>
<dbReference type="EMBL" id="JABXBU010002228">
    <property type="protein sequence ID" value="KAF8770351.1"/>
    <property type="molecule type" value="Genomic_DNA"/>
</dbReference>
<dbReference type="InterPro" id="IPR032387">
    <property type="entry name" value="ACAS_N"/>
</dbReference>
<dbReference type="AlphaFoldDB" id="A0A8T0EC23"/>
<dbReference type="GO" id="GO:0030729">
    <property type="term" value="F:acetoacetate-CoA ligase activity"/>
    <property type="evidence" value="ECO:0007669"/>
    <property type="project" value="TreeGrafter"/>
</dbReference>
<evidence type="ECO:0000313" key="4">
    <source>
        <dbReference type="EMBL" id="KAF8770351.1"/>
    </source>
</evidence>
<dbReference type="PROSITE" id="PS00455">
    <property type="entry name" value="AMP_BINDING"/>
    <property type="match status" value="1"/>
</dbReference>
<dbReference type="InterPro" id="IPR042099">
    <property type="entry name" value="ANL_N_sf"/>
</dbReference>
<comment type="similarity">
    <text evidence="1">Belongs to the ATP-dependent AMP-binding enzyme family.</text>
</comment>
<comment type="caution">
    <text evidence="4">The sequence shown here is derived from an EMBL/GenBank/DDBJ whole genome shotgun (WGS) entry which is preliminary data.</text>
</comment>
<dbReference type="Gene3D" id="3.30.300.30">
    <property type="match status" value="1"/>
</dbReference>
<gene>
    <name evidence="4" type="ORF">HNY73_017896</name>
</gene>
<evidence type="ECO:0000259" key="2">
    <source>
        <dbReference type="Pfam" id="PF00501"/>
    </source>
</evidence>
<proteinExistence type="inferred from homology"/>
<dbReference type="InterPro" id="IPR045851">
    <property type="entry name" value="AMP-bd_C_sf"/>
</dbReference>
<dbReference type="PANTHER" id="PTHR42921:SF1">
    <property type="entry name" value="ACETOACETYL-COA SYNTHETASE"/>
    <property type="match status" value="1"/>
</dbReference>